<keyword evidence="3" id="KW-1185">Reference proteome</keyword>
<feature type="compositionally biased region" description="Basic residues" evidence="1">
    <location>
        <begin position="69"/>
        <end position="84"/>
    </location>
</feature>
<reference evidence="2 3" key="2">
    <citation type="journal article" date="2019" name="G3 (Bethesda)">
        <title>Hybrid Assembly of the Genome of the Entomopathogenic Nematode Steinernema carpocapsae Identifies the X-Chromosome.</title>
        <authorList>
            <person name="Serra L."/>
            <person name="Macchietto M."/>
            <person name="Macias-Munoz A."/>
            <person name="McGill C.J."/>
            <person name="Rodriguez I.M."/>
            <person name="Rodriguez B."/>
            <person name="Murad R."/>
            <person name="Mortazavi A."/>
        </authorList>
    </citation>
    <scope>NUCLEOTIDE SEQUENCE [LARGE SCALE GENOMIC DNA]</scope>
    <source>
        <strain evidence="2 3">ALL</strain>
    </source>
</reference>
<name>A0A4V5ZYU5_STECR</name>
<accession>A0A4V5ZYU5</accession>
<protein>
    <submittedName>
        <fullName evidence="2">Uncharacterized protein</fullName>
    </submittedName>
</protein>
<evidence type="ECO:0000313" key="3">
    <source>
        <dbReference type="Proteomes" id="UP000298663"/>
    </source>
</evidence>
<dbReference type="AlphaFoldDB" id="A0A4V5ZYU5"/>
<comment type="caution">
    <text evidence="2">The sequence shown here is derived from an EMBL/GenBank/DDBJ whole genome shotgun (WGS) entry which is preliminary data.</text>
</comment>
<organism evidence="2 3">
    <name type="scientific">Steinernema carpocapsae</name>
    <name type="common">Entomopathogenic nematode</name>
    <dbReference type="NCBI Taxonomy" id="34508"/>
    <lineage>
        <taxon>Eukaryota</taxon>
        <taxon>Metazoa</taxon>
        <taxon>Ecdysozoa</taxon>
        <taxon>Nematoda</taxon>
        <taxon>Chromadorea</taxon>
        <taxon>Rhabditida</taxon>
        <taxon>Tylenchina</taxon>
        <taxon>Panagrolaimomorpha</taxon>
        <taxon>Strongyloidoidea</taxon>
        <taxon>Steinernematidae</taxon>
        <taxon>Steinernema</taxon>
    </lineage>
</organism>
<sequence length="107" mass="12154">MQGFTVLRYLPPNCRFNEVRVGEKVEILEKSVDLAVVTKNHTKIVNQHSRDAEKYLIGSGKPFGNVKQGSRRFQKHQPKSKNPNKSKVSGQRMVVVESQGKTVEFQT</sequence>
<gene>
    <name evidence="2" type="ORF">L596_025549</name>
</gene>
<evidence type="ECO:0000313" key="2">
    <source>
        <dbReference type="EMBL" id="TKR65095.1"/>
    </source>
</evidence>
<feature type="region of interest" description="Disordered" evidence="1">
    <location>
        <begin position="58"/>
        <end position="93"/>
    </location>
</feature>
<dbReference type="Proteomes" id="UP000298663">
    <property type="component" value="Unassembled WGS sequence"/>
</dbReference>
<evidence type="ECO:0000256" key="1">
    <source>
        <dbReference type="SAM" id="MobiDB-lite"/>
    </source>
</evidence>
<dbReference type="EMBL" id="AZBU02000009">
    <property type="protein sequence ID" value="TKR65095.1"/>
    <property type="molecule type" value="Genomic_DNA"/>
</dbReference>
<proteinExistence type="predicted"/>
<reference evidence="2 3" key="1">
    <citation type="journal article" date="2015" name="Genome Biol.">
        <title>Comparative genomics of Steinernema reveals deeply conserved gene regulatory networks.</title>
        <authorList>
            <person name="Dillman A.R."/>
            <person name="Macchietto M."/>
            <person name="Porter C.F."/>
            <person name="Rogers A."/>
            <person name="Williams B."/>
            <person name="Antoshechkin I."/>
            <person name="Lee M.M."/>
            <person name="Goodwin Z."/>
            <person name="Lu X."/>
            <person name="Lewis E.E."/>
            <person name="Goodrich-Blair H."/>
            <person name="Stock S.P."/>
            <person name="Adams B.J."/>
            <person name="Sternberg P.W."/>
            <person name="Mortazavi A."/>
        </authorList>
    </citation>
    <scope>NUCLEOTIDE SEQUENCE [LARGE SCALE GENOMIC DNA]</scope>
    <source>
        <strain evidence="2 3">ALL</strain>
    </source>
</reference>